<dbReference type="InterPro" id="IPR018191">
    <property type="entry name" value="4-OT"/>
</dbReference>
<dbReference type="InterPro" id="IPR014347">
    <property type="entry name" value="Tautomerase/MIF_sf"/>
</dbReference>
<dbReference type="Gene3D" id="3.30.429.10">
    <property type="entry name" value="Macrophage Migration Inhibitory Factor"/>
    <property type="match status" value="1"/>
</dbReference>
<organism evidence="6 7">
    <name type="scientific">Campylobacter mucosalis CCUG 21559</name>
    <dbReference type="NCBI Taxonomy" id="1032067"/>
    <lineage>
        <taxon>Bacteria</taxon>
        <taxon>Pseudomonadati</taxon>
        <taxon>Campylobacterota</taxon>
        <taxon>Epsilonproteobacteria</taxon>
        <taxon>Campylobacterales</taxon>
        <taxon>Campylobacteraceae</taxon>
        <taxon>Campylobacter</taxon>
    </lineage>
</organism>
<feature type="domain" description="4-oxalocrotonate tautomerase-like" evidence="5">
    <location>
        <begin position="2"/>
        <end position="62"/>
    </location>
</feature>
<keyword evidence="7" id="KW-1185">Reference proteome</keyword>
<dbReference type="InterPro" id="IPR004370">
    <property type="entry name" value="4-OT-like_dom"/>
</dbReference>
<dbReference type="AlphaFoldDB" id="A0A6G5QG06"/>
<name>A0A6G5QG06_9BACT</name>
<dbReference type="Pfam" id="PF01361">
    <property type="entry name" value="Tautomerase"/>
    <property type="match status" value="1"/>
</dbReference>
<dbReference type="GO" id="GO:0016853">
    <property type="term" value="F:isomerase activity"/>
    <property type="evidence" value="ECO:0007669"/>
    <property type="project" value="UniProtKB-UniRule"/>
</dbReference>
<evidence type="ECO:0000313" key="6">
    <source>
        <dbReference type="EMBL" id="QCD44608.1"/>
    </source>
</evidence>
<evidence type="ECO:0000313" key="7">
    <source>
        <dbReference type="Proteomes" id="UP000503264"/>
    </source>
</evidence>
<accession>A0A6G5QG06</accession>
<dbReference type="PANTHER" id="PTHR35530">
    <property type="entry name" value="TAUTOMERASE-RELATED"/>
    <property type="match status" value="1"/>
</dbReference>
<dbReference type="SUPFAM" id="SSF55331">
    <property type="entry name" value="Tautomerase/MIF"/>
    <property type="match status" value="1"/>
</dbReference>
<evidence type="ECO:0000256" key="2">
    <source>
        <dbReference type="ARBA" id="ARBA00023235"/>
    </source>
</evidence>
<feature type="active site" description="Proton acceptor; via imino nitrogen" evidence="3">
    <location>
        <position position="2"/>
    </location>
</feature>
<dbReference type="RefSeq" id="WP_034967780.1">
    <property type="nucleotide sequence ID" value="NZ_CP012542.1"/>
</dbReference>
<dbReference type="EMBL" id="CP012542">
    <property type="protein sequence ID" value="QCD44608.1"/>
    <property type="molecule type" value="Genomic_DNA"/>
</dbReference>
<comment type="similarity">
    <text evidence="1 4">Belongs to the 4-oxalocrotonate tautomerase family.</text>
</comment>
<evidence type="ECO:0000256" key="3">
    <source>
        <dbReference type="PIRSR" id="PIRSR618191-1"/>
    </source>
</evidence>
<dbReference type="EC" id="5.3.2.-" evidence="4"/>
<protein>
    <recommendedName>
        <fullName evidence="4">Tautomerase</fullName>
        <ecNumber evidence="4">5.3.2.-</ecNumber>
    </recommendedName>
</protein>
<evidence type="ECO:0000256" key="4">
    <source>
        <dbReference type="RuleBase" id="RU362032"/>
    </source>
</evidence>
<evidence type="ECO:0000256" key="1">
    <source>
        <dbReference type="ARBA" id="ARBA00006723"/>
    </source>
</evidence>
<sequence length="70" mass="7795">MPYINIKITKENGTPTKEQKEHLARGVTELFEQILGRSGKNAVVVIDEIEPENYAVGGETISQKIQKGVR</sequence>
<evidence type="ECO:0000259" key="5">
    <source>
        <dbReference type="Pfam" id="PF01361"/>
    </source>
</evidence>
<reference evidence="6 7" key="1">
    <citation type="submission" date="2016-07" db="EMBL/GenBank/DDBJ databases">
        <title>Comparative genomics of the Campylobacter concisus group.</title>
        <authorList>
            <person name="Miller W.G."/>
            <person name="Yee E."/>
            <person name="Chapman M.H."/>
            <person name="Huynh S."/>
            <person name="Bono J.L."/>
            <person name="On S.L.W."/>
            <person name="StLeger J."/>
            <person name="Foster G."/>
            <person name="Parker C.T."/>
        </authorList>
    </citation>
    <scope>NUCLEOTIDE SEQUENCE [LARGE SCALE GENOMIC DNA]</scope>
    <source>
        <strain evidence="6 7">CCUG 21559</strain>
    </source>
</reference>
<dbReference type="Proteomes" id="UP000503264">
    <property type="component" value="Chromosome"/>
</dbReference>
<dbReference type="NCBIfam" id="TIGR00013">
    <property type="entry name" value="taut"/>
    <property type="match status" value="1"/>
</dbReference>
<keyword evidence="2 4" id="KW-0413">Isomerase</keyword>
<dbReference type="PANTHER" id="PTHR35530:SF2">
    <property type="entry name" value="BSL4019 PROTEIN"/>
    <property type="match status" value="1"/>
</dbReference>
<gene>
    <name evidence="6" type="ORF">CMUC_0813</name>
</gene>
<proteinExistence type="inferred from homology"/>